<dbReference type="AlphaFoldDB" id="F1A1T6"/>
<dbReference type="VEuPathDB" id="AmoebaDB:DICPUDRAFT_84176"/>
<evidence type="ECO:0000313" key="1">
    <source>
        <dbReference type="EMBL" id="EGC29832.1"/>
    </source>
</evidence>
<organism evidence="1 2">
    <name type="scientific">Dictyostelium purpureum</name>
    <name type="common">Slime mold</name>
    <dbReference type="NCBI Taxonomy" id="5786"/>
    <lineage>
        <taxon>Eukaryota</taxon>
        <taxon>Amoebozoa</taxon>
        <taxon>Evosea</taxon>
        <taxon>Eumycetozoa</taxon>
        <taxon>Dictyostelia</taxon>
        <taxon>Dictyosteliales</taxon>
        <taxon>Dictyosteliaceae</taxon>
        <taxon>Dictyostelium</taxon>
    </lineage>
</organism>
<gene>
    <name evidence="1" type="ORF">DICPUDRAFT_84176</name>
</gene>
<dbReference type="PANTHER" id="PTHR32142">
    <property type="entry name" value="B BOX-TYPE DOMAIN-CONTAINING PROTEIN-RELATED"/>
    <property type="match status" value="1"/>
</dbReference>
<proteinExistence type="predicted"/>
<dbReference type="RefSeq" id="XP_003293630.1">
    <property type="nucleotide sequence ID" value="XM_003293582.1"/>
</dbReference>
<dbReference type="OMA" id="QINNCIN"/>
<sequence>YKDLSQYYLGNKIKFKHISNLKFFNKNDNKEWSILKDKLISNQFLKIDKDSIVEFIYHCKNREIIQLFLEKKKDFIPIELDLVSLSLENSNMVAFQVFLDQGYPASSKSVERAIHFGNIDALNILFKQTSVGNQKYWLKLFRNKYIQLEMIEFFISKNETLLHDYGQALDDKEKLDFTSFFSIKSLKVKSILLDFNLVEKNEVSSFFIYFIKNSNFGLIKTEQDLLFYIRAFFKLACNLREIPLQAQLKIDEIQANKKDQDSVYQLTLILLEEIQKKLHPSQYSNEMKSFFYHFLLKNKSIKGICYIPSLYFYSFTSFSVEGLEYLLEQYSRSECIFNEYNSNALDQIVLRNDQDRVLKFMNLYYHQETFRVPNEKIIVKNILLNCDIYVLESLLEIDKFKNQLFNLKFETYEEFSFNKYKLFINQVENELLSEQSNSGLKIKISFSNEKEKTEYIDFIVGKWKEVILTDNNQSIHSTFQTFIYPLLYSIDTKDTMKYFLDNFVQLITPQLDQLFLQLVPFLFEYSVLNVDIETLKFVEQKIGVQLNGYRGLFYKTNFKKSKEEAISILNHINNNPAYYQNHFYNIYLMLSNQFDKSIILQVEMDFNRFQRGISQIIYFSLIYSEFEFIKQILDKTNYVINGNTFNQDNNLDNEQQFQTIFIVYRKNIYTIEPNTNLNFNTIYNFMEFLLSKVKNQESRSLFLEAVLNYLYKIIIRIKDITLKQVEMVHLLFRENQIQTNLEIYHVLYYIYLKSPKLFKYFYSNLNIVNNITTNGAENNYNLETFTFEKIMACSFEELFFNIKEVLMVFIYQNNQNNQGVLSYNFLFNETLSNIKYLLEVNEYNIILKNMEKFTLEPTNQTDLNAIEIRNTIVLNFLKELFSFIEIDLFFQINNCINASKELIKIAANHNHRSDILNYYNNNPNCTRNE</sequence>
<dbReference type="OrthoDB" id="24054at2759"/>
<dbReference type="KEGG" id="dpp:DICPUDRAFT_84176"/>
<evidence type="ECO:0000313" key="2">
    <source>
        <dbReference type="Proteomes" id="UP000001064"/>
    </source>
</evidence>
<dbReference type="EMBL" id="GL871386">
    <property type="protein sequence ID" value="EGC29832.1"/>
    <property type="molecule type" value="Genomic_DNA"/>
</dbReference>
<dbReference type="InParanoid" id="F1A1T6"/>
<protein>
    <submittedName>
        <fullName evidence="1">Uncharacterized protein</fullName>
    </submittedName>
</protein>
<name>F1A1T6_DICPU</name>
<dbReference type="PANTHER" id="PTHR32142:SF60">
    <property type="entry name" value="ANKYRIN REPEAT-CONTAINING PROTEIN"/>
    <property type="match status" value="1"/>
</dbReference>
<keyword evidence="2" id="KW-1185">Reference proteome</keyword>
<accession>F1A1T6</accession>
<feature type="non-terminal residue" evidence="1">
    <location>
        <position position="1"/>
    </location>
</feature>
<reference evidence="2" key="1">
    <citation type="journal article" date="2011" name="Genome Biol.">
        <title>Comparative genomics of the social amoebae Dictyostelium discoideum and Dictyostelium purpureum.</title>
        <authorList>
            <consortium name="US DOE Joint Genome Institute (JGI-PGF)"/>
            <person name="Sucgang R."/>
            <person name="Kuo A."/>
            <person name="Tian X."/>
            <person name="Salerno W."/>
            <person name="Parikh A."/>
            <person name="Feasley C.L."/>
            <person name="Dalin E."/>
            <person name="Tu H."/>
            <person name="Huang E."/>
            <person name="Barry K."/>
            <person name="Lindquist E."/>
            <person name="Shapiro H."/>
            <person name="Bruce D."/>
            <person name="Schmutz J."/>
            <person name="Salamov A."/>
            <person name="Fey P."/>
            <person name="Gaudet P."/>
            <person name="Anjard C."/>
            <person name="Babu M.M."/>
            <person name="Basu S."/>
            <person name="Bushmanova Y."/>
            <person name="van der Wel H."/>
            <person name="Katoh-Kurasawa M."/>
            <person name="Dinh C."/>
            <person name="Coutinho P.M."/>
            <person name="Saito T."/>
            <person name="Elias M."/>
            <person name="Schaap P."/>
            <person name="Kay R.R."/>
            <person name="Henrissat B."/>
            <person name="Eichinger L."/>
            <person name="Rivero F."/>
            <person name="Putnam N.H."/>
            <person name="West C.M."/>
            <person name="Loomis W.F."/>
            <person name="Chisholm R.L."/>
            <person name="Shaulsky G."/>
            <person name="Strassmann J.E."/>
            <person name="Queller D.C."/>
            <person name="Kuspa A."/>
            <person name="Grigoriev I.V."/>
        </authorList>
    </citation>
    <scope>NUCLEOTIDE SEQUENCE [LARGE SCALE GENOMIC DNA]</scope>
    <source>
        <strain evidence="2">QSDP1</strain>
    </source>
</reference>
<dbReference type="Proteomes" id="UP000001064">
    <property type="component" value="Unassembled WGS sequence"/>
</dbReference>
<dbReference type="GeneID" id="10504959"/>
<dbReference type="eggNOG" id="ENOG502RHK5">
    <property type="taxonomic scope" value="Eukaryota"/>
</dbReference>